<comment type="function">
    <text evidence="6">Specifically catalyzes the decarboxylation of meso-diaminopimelate (meso-DAP) to L-lysine.</text>
</comment>
<evidence type="ECO:0000259" key="10">
    <source>
        <dbReference type="Pfam" id="PF00278"/>
    </source>
</evidence>
<proteinExistence type="inferred from homology"/>
<dbReference type="AlphaFoldDB" id="A0A7W5TNP6"/>
<comment type="pathway">
    <text evidence="6 9">Amino-acid biosynthesis; L-lysine biosynthesis via DAP pathway; L-lysine from DL-2,6-diaminopimelate: step 1/1.</text>
</comment>
<dbReference type="Proteomes" id="UP000547528">
    <property type="component" value="Unassembled WGS sequence"/>
</dbReference>
<dbReference type="CDD" id="cd06828">
    <property type="entry name" value="PLPDE_III_DapDC"/>
    <property type="match status" value="1"/>
</dbReference>
<protein>
    <recommendedName>
        <fullName evidence="6 7">Diaminopimelate decarboxylase</fullName>
        <shortName evidence="6">DAP decarboxylase</shortName>
        <shortName evidence="6">DAPDC</shortName>
        <ecNumber evidence="6 7">4.1.1.20</ecNumber>
    </recommendedName>
</protein>
<dbReference type="InterPro" id="IPR000183">
    <property type="entry name" value="Orn/DAP/Arg_de-COase"/>
</dbReference>
<feature type="binding site" evidence="6">
    <location>
        <position position="351"/>
    </location>
    <ligand>
        <name>substrate</name>
    </ligand>
</feature>
<feature type="binding site" evidence="6">
    <location>
        <position position="396"/>
    </location>
    <ligand>
        <name>substrate</name>
    </ligand>
</feature>
<evidence type="ECO:0000256" key="9">
    <source>
        <dbReference type="RuleBase" id="RU003738"/>
    </source>
</evidence>
<dbReference type="SUPFAM" id="SSF50621">
    <property type="entry name" value="Alanine racemase C-terminal domain-like"/>
    <property type="match status" value="1"/>
</dbReference>
<evidence type="ECO:0000256" key="2">
    <source>
        <dbReference type="ARBA" id="ARBA00022793"/>
    </source>
</evidence>
<dbReference type="GO" id="GO:0008836">
    <property type="term" value="F:diaminopimelate decarboxylase activity"/>
    <property type="evidence" value="ECO:0007669"/>
    <property type="project" value="UniProtKB-UniRule"/>
</dbReference>
<sequence length="505" mass="52792">MTSEDVTAENMLTPHPLAPDWLSVRESTEDLEAALFPQDTARTADGELSIGGVAASELAETYGTPLYVLSETDFRARARQFREAFSAAFAASGEAEGTGVDVYYAGKAFLSTHAARWAAEEGLNIDTASGGELAIALAAGIDPARIGLHGNNKSDAEIRRAVELGLGRIIADSVEEIERISVIASAMGRTATVLLRLTPGVHASTHEYIATAHEDQKFGLSLSPHGPTPDVETDAANPYLGSPAWTAVERALAAEGVELVGLHCHIGSQIFEPEGFELAADKLIAFLARIESVYGVALTELDLGGGHGIAYTEADQPRHPAEIAAALAAAVRASCAEHGIGLPQISIEPGRSIVGPAGVTLYTTGTTKDVVVDDGITRRYIAVDGGMGDNPRPVLYDADYSAVLASRSITGTHILSRIVGKHCESGDIVVRNVYLPPAVSRGDILAVPATGAYCHSLSSNYNYLTRPPVVAVSNGAAQVLIEGETVDQMLARDTGYTGSGAAAQP</sequence>
<dbReference type="Pfam" id="PF02784">
    <property type="entry name" value="Orn_Arg_deC_N"/>
    <property type="match status" value="1"/>
</dbReference>
<dbReference type="EC" id="4.1.1.20" evidence="6 7"/>
<feature type="binding site" evidence="6">
    <location>
        <position position="453"/>
    </location>
    <ligand>
        <name>pyridoxal 5'-phosphate</name>
        <dbReference type="ChEBI" id="CHEBI:597326"/>
    </ligand>
</feature>
<evidence type="ECO:0000259" key="11">
    <source>
        <dbReference type="Pfam" id="PF02784"/>
    </source>
</evidence>
<comment type="cofactor">
    <cofactor evidence="1 6 8 9">
        <name>pyridoxal 5'-phosphate</name>
        <dbReference type="ChEBI" id="CHEBI:597326"/>
    </cofactor>
</comment>
<dbReference type="GO" id="GO:0030170">
    <property type="term" value="F:pyridoxal phosphate binding"/>
    <property type="evidence" value="ECO:0007669"/>
    <property type="project" value="UniProtKB-UniRule"/>
</dbReference>
<keyword evidence="5 6" id="KW-0456">Lyase</keyword>
<evidence type="ECO:0000256" key="1">
    <source>
        <dbReference type="ARBA" id="ARBA00001933"/>
    </source>
</evidence>
<keyword evidence="4 6" id="KW-0457">Lysine biosynthesis</keyword>
<dbReference type="InterPro" id="IPR002986">
    <property type="entry name" value="DAP_deCOOHase_LysA"/>
</dbReference>
<dbReference type="InterPro" id="IPR009006">
    <property type="entry name" value="Ala_racemase/Decarboxylase_C"/>
</dbReference>
<keyword evidence="3 6" id="KW-0663">Pyridoxal phosphate</keyword>
<name>A0A7W5TNP6_9MICC</name>
<evidence type="ECO:0000313" key="13">
    <source>
        <dbReference type="Proteomes" id="UP000547528"/>
    </source>
</evidence>
<dbReference type="UniPathway" id="UPA00034">
    <property type="reaction ID" value="UER00027"/>
</dbReference>
<comment type="caution">
    <text evidence="12">The sequence shown here is derived from an EMBL/GenBank/DDBJ whole genome shotgun (WGS) entry which is preliminary data.</text>
</comment>
<dbReference type="PRINTS" id="PR01181">
    <property type="entry name" value="DAPDCRBXLASE"/>
</dbReference>
<feature type="binding site" evidence="6">
    <location>
        <position position="424"/>
    </location>
    <ligand>
        <name>substrate</name>
    </ligand>
</feature>
<dbReference type="PRINTS" id="PR01179">
    <property type="entry name" value="ODADCRBXLASE"/>
</dbReference>
<feature type="modified residue" description="N6-(pyridoxal phosphate)lysine" evidence="6 8">
    <location>
        <position position="107"/>
    </location>
</feature>
<evidence type="ECO:0000256" key="3">
    <source>
        <dbReference type="ARBA" id="ARBA00022898"/>
    </source>
</evidence>
<dbReference type="HAMAP" id="MF_02120">
    <property type="entry name" value="LysA"/>
    <property type="match status" value="1"/>
</dbReference>
<comment type="subunit">
    <text evidence="6">Homodimer.</text>
</comment>
<organism evidence="12 13">
    <name type="scientific">Garicola koreensis</name>
    <dbReference type="NCBI Taxonomy" id="1262554"/>
    <lineage>
        <taxon>Bacteria</taxon>
        <taxon>Bacillati</taxon>
        <taxon>Actinomycetota</taxon>
        <taxon>Actinomycetes</taxon>
        <taxon>Micrococcales</taxon>
        <taxon>Micrococcaceae</taxon>
        <taxon>Garicola</taxon>
    </lineage>
</organism>
<feature type="binding site" evidence="6">
    <location>
        <position position="392"/>
    </location>
    <ligand>
        <name>substrate</name>
    </ligand>
</feature>
<evidence type="ECO:0000256" key="4">
    <source>
        <dbReference type="ARBA" id="ARBA00023154"/>
    </source>
</evidence>
<dbReference type="GO" id="GO:0009089">
    <property type="term" value="P:lysine biosynthetic process via diaminopimelate"/>
    <property type="evidence" value="ECO:0007669"/>
    <property type="project" value="UniProtKB-UniRule"/>
</dbReference>
<keyword evidence="2 6" id="KW-0210">Decarboxylase</keyword>
<feature type="active site" description="Proton donor" evidence="8">
    <location>
        <position position="423"/>
    </location>
</feature>
<dbReference type="PANTHER" id="PTHR43727:SF2">
    <property type="entry name" value="GROUP IV DECARBOXYLASE"/>
    <property type="match status" value="1"/>
</dbReference>
<dbReference type="Gene3D" id="3.20.20.10">
    <property type="entry name" value="Alanine racemase"/>
    <property type="match status" value="1"/>
</dbReference>
<comment type="similarity">
    <text evidence="6">Belongs to the Orn/Lys/Arg decarboxylase class-II family. LysA subfamily.</text>
</comment>
<gene>
    <name evidence="6" type="primary">lysA</name>
    <name evidence="12" type="ORF">FHX47_000369</name>
</gene>
<reference evidence="12 13" key="1">
    <citation type="submission" date="2020-08" db="EMBL/GenBank/DDBJ databases">
        <title>Sequencing the genomes of 1000 actinobacteria strains.</title>
        <authorList>
            <person name="Klenk H.-P."/>
        </authorList>
    </citation>
    <scope>NUCLEOTIDE SEQUENCE [LARGE SCALE GENOMIC DNA]</scope>
    <source>
        <strain evidence="12 13">DSM 28238</strain>
    </source>
</reference>
<dbReference type="InterPro" id="IPR022643">
    <property type="entry name" value="De-COase2_C"/>
</dbReference>
<dbReference type="PANTHER" id="PTHR43727">
    <property type="entry name" value="DIAMINOPIMELATE DECARBOXYLASE"/>
    <property type="match status" value="1"/>
</dbReference>
<comment type="catalytic activity">
    <reaction evidence="6 9">
        <text>meso-2,6-diaminopimelate + H(+) = L-lysine + CO2</text>
        <dbReference type="Rhea" id="RHEA:15101"/>
        <dbReference type="ChEBI" id="CHEBI:15378"/>
        <dbReference type="ChEBI" id="CHEBI:16526"/>
        <dbReference type="ChEBI" id="CHEBI:32551"/>
        <dbReference type="ChEBI" id="CHEBI:57791"/>
        <dbReference type="EC" id="4.1.1.20"/>
    </reaction>
</comment>
<feature type="binding site" evidence="6">
    <location>
        <begin position="348"/>
        <end position="351"/>
    </location>
    <ligand>
        <name>pyridoxal 5'-phosphate</name>
        <dbReference type="ChEBI" id="CHEBI:597326"/>
    </ligand>
</feature>
<evidence type="ECO:0000256" key="6">
    <source>
        <dbReference type="HAMAP-Rule" id="MF_02120"/>
    </source>
</evidence>
<dbReference type="Gene3D" id="2.40.37.10">
    <property type="entry name" value="Lyase, Ornithine Decarboxylase, Chain A, domain 1"/>
    <property type="match status" value="1"/>
</dbReference>
<evidence type="ECO:0000256" key="7">
    <source>
        <dbReference type="NCBIfam" id="TIGR01048"/>
    </source>
</evidence>
<evidence type="ECO:0000256" key="5">
    <source>
        <dbReference type="ARBA" id="ARBA00023239"/>
    </source>
</evidence>
<dbReference type="SUPFAM" id="SSF51419">
    <property type="entry name" value="PLP-binding barrel"/>
    <property type="match status" value="1"/>
</dbReference>
<evidence type="ECO:0000256" key="8">
    <source>
        <dbReference type="PIRSR" id="PIRSR600183-50"/>
    </source>
</evidence>
<dbReference type="InterPro" id="IPR029066">
    <property type="entry name" value="PLP-binding_barrel"/>
</dbReference>
<accession>A0A7W5TNP6</accession>
<evidence type="ECO:0000313" key="12">
    <source>
        <dbReference type="EMBL" id="MBB3666776.1"/>
    </source>
</evidence>
<feature type="binding site" evidence="6">
    <location>
        <position position="453"/>
    </location>
    <ligand>
        <name>substrate</name>
    </ligand>
</feature>
<feature type="binding site" evidence="6">
    <location>
        <position position="306"/>
    </location>
    <ligand>
        <name>pyridoxal 5'-phosphate</name>
        <dbReference type="ChEBI" id="CHEBI:597326"/>
    </ligand>
</feature>
<keyword evidence="6" id="KW-0028">Amino-acid biosynthesis</keyword>
<dbReference type="Pfam" id="PF00278">
    <property type="entry name" value="Orn_DAP_Arg_deC"/>
    <property type="match status" value="1"/>
</dbReference>
<dbReference type="FunFam" id="3.20.20.10:FF:000003">
    <property type="entry name" value="Diaminopimelate decarboxylase"/>
    <property type="match status" value="1"/>
</dbReference>
<feature type="domain" description="Orn/DAP/Arg decarboxylase 2 N-terminal" evidence="11">
    <location>
        <begin position="99"/>
        <end position="354"/>
    </location>
</feature>
<feature type="domain" description="Orn/DAP/Arg decarboxylase 2 C-terminal" evidence="10">
    <location>
        <begin position="362"/>
        <end position="451"/>
    </location>
</feature>
<keyword evidence="13" id="KW-1185">Reference proteome</keyword>
<dbReference type="EMBL" id="JACIBT010000001">
    <property type="protein sequence ID" value="MBB3666776.1"/>
    <property type="molecule type" value="Genomic_DNA"/>
</dbReference>
<dbReference type="NCBIfam" id="TIGR01048">
    <property type="entry name" value="lysA"/>
    <property type="match status" value="1"/>
</dbReference>
<dbReference type="InterPro" id="IPR022644">
    <property type="entry name" value="De-COase2_N"/>
</dbReference>